<evidence type="ECO:0000313" key="1">
    <source>
        <dbReference type="EMBL" id="KAF0774678.1"/>
    </source>
</evidence>
<reference evidence="1 2" key="1">
    <citation type="submission" date="2019-06" db="EMBL/GenBank/DDBJ databases">
        <title>Genomics analysis of Aphanomyces spp. identifies a new class of oomycete effector associated with host adaptation.</title>
        <authorList>
            <person name="Gaulin E."/>
        </authorList>
    </citation>
    <scope>NUCLEOTIDE SEQUENCE [LARGE SCALE GENOMIC DNA]</scope>
    <source>
        <strain evidence="1 2">E</strain>
    </source>
</reference>
<dbReference type="EMBL" id="VJMI01003316">
    <property type="protein sequence ID" value="KAF0774678.1"/>
    <property type="molecule type" value="Genomic_DNA"/>
</dbReference>
<organism evidence="1 2">
    <name type="scientific">Aphanomyces astaci</name>
    <name type="common">Crayfish plague agent</name>
    <dbReference type="NCBI Taxonomy" id="112090"/>
    <lineage>
        <taxon>Eukaryota</taxon>
        <taxon>Sar</taxon>
        <taxon>Stramenopiles</taxon>
        <taxon>Oomycota</taxon>
        <taxon>Saprolegniomycetes</taxon>
        <taxon>Saprolegniales</taxon>
        <taxon>Verrucalvaceae</taxon>
        <taxon>Aphanomyces</taxon>
    </lineage>
</organism>
<dbReference type="AlphaFoldDB" id="A0A6A5AC13"/>
<dbReference type="Proteomes" id="UP000469452">
    <property type="component" value="Unassembled WGS sequence"/>
</dbReference>
<evidence type="ECO:0000313" key="2">
    <source>
        <dbReference type="Proteomes" id="UP000469452"/>
    </source>
</evidence>
<accession>A0A6A5AC13</accession>
<protein>
    <submittedName>
        <fullName evidence="1">Uncharacterized protein</fullName>
    </submittedName>
</protein>
<sequence>VVFLRHGYHVVPHRCSILSALPASIPPRAFQHLLPAIRFPHHPSHSNPSFPSYSIGSDGMSVVEVVLREGPDVTPGVVAAYNHSFESEEEAQREALGHWFASRCFEMDSLFGLLEDAMALLALAWVSISTNDASLGIVDSYAHPIKTFSMNVQPIRSIVDRFGQRHPQICPIDSATTLPSASSHSNHPHKRLAQLQREFDQLYLFVVEFQLTPTWTIQDWRHEMEQNSTTSSAKIQLLRGHPAAAAAASDPLLTVLRRGFIREVDLCAYISSMDLTNLPDFAWASRIIQASSPLASNAPEARYIQDVKQLVSVVLACCFGFELNQQEEEEGGGSNDGYV</sequence>
<dbReference type="VEuPathDB" id="FungiDB:H257_09166"/>
<comment type="caution">
    <text evidence="1">The sequence shown here is derived from an EMBL/GenBank/DDBJ whole genome shotgun (WGS) entry which is preliminary data.</text>
</comment>
<name>A0A6A5AC13_APHAT</name>
<gene>
    <name evidence="1" type="ORF">AaE_001622</name>
</gene>
<proteinExistence type="predicted"/>
<feature type="non-terminal residue" evidence="1">
    <location>
        <position position="1"/>
    </location>
</feature>